<evidence type="ECO:0000259" key="4">
    <source>
        <dbReference type="PROSITE" id="PS50949"/>
    </source>
</evidence>
<dbReference type="SUPFAM" id="SSF46785">
    <property type="entry name" value="Winged helix' DNA-binding domain"/>
    <property type="match status" value="1"/>
</dbReference>
<dbReference type="Gene3D" id="1.10.10.10">
    <property type="entry name" value="Winged helix-like DNA-binding domain superfamily/Winged helix DNA-binding domain"/>
    <property type="match status" value="1"/>
</dbReference>
<dbReference type="InterPro" id="IPR000524">
    <property type="entry name" value="Tscrpt_reg_HTH_GntR"/>
</dbReference>
<gene>
    <name evidence="5" type="ORF">F0357_17585</name>
</gene>
<dbReference type="InterPro" id="IPR036390">
    <property type="entry name" value="WH_DNA-bd_sf"/>
</dbReference>
<accession>A0A6A7YAC9</accession>
<dbReference type="InterPro" id="IPR036388">
    <property type="entry name" value="WH-like_DNA-bd_sf"/>
</dbReference>
<name>A0A6A7YAC9_9HYPH</name>
<protein>
    <submittedName>
        <fullName evidence="5">FadR family transcriptional regulator</fullName>
    </submittedName>
</protein>
<dbReference type="PRINTS" id="PR00035">
    <property type="entry name" value="HTHGNTR"/>
</dbReference>
<keyword evidence="2" id="KW-0238">DNA-binding</keyword>
<dbReference type="PANTHER" id="PTHR43537">
    <property type="entry name" value="TRANSCRIPTIONAL REGULATOR, GNTR FAMILY"/>
    <property type="match status" value="1"/>
</dbReference>
<dbReference type="Proteomes" id="UP000332515">
    <property type="component" value="Unassembled WGS sequence"/>
</dbReference>
<keyword evidence="3" id="KW-0804">Transcription</keyword>
<dbReference type="PROSITE" id="PS50949">
    <property type="entry name" value="HTH_GNTR"/>
    <property type="match status" value="1"/>
</dbReference>
<evidence type="ECO:0000313" key="5">
    <source>
        <dbReference type="EMBL" id="MQT14429.1"/>
    </source>
</evidence>
<sequence length="244" mass="26188">MGESATVSMRRLHGYVAHRLAVSIIGGDAAPGSVLPNEEQASSAFGVSRTAYREAIRMLAAKGLVEAQPKTGTRVAQRSRWNLLDPDVLGWHFEVEPSPTFISSLFELRLIVEPAAAAMAAERRDDGDIADLAEALSRFAALGTTRPEGLEADLAFHTAILRATRNEPLTALSSVINAALHWSVRIKLDAPEDVRRDSLGDHQAVFDAIARRDSASARARMAALLEQALADTMRALSVRAGAAV</sequence>
<comment type="caution">
    <text evidence="5">The sequence shown here is derived from an EMBL/GenBank/DDBJ whole genome shotgun (WGS) entry which is preliminary data.</text>
</comment>
<feature type="domain" description="HTH gntR-type" evidence="4">
    <location>
        <begin position="10"/>
        <end position="78"/>
    </location>
</feature>
<dbReference type="SMART" id="SM00895">
    <property type="entry name" value="FCD"/>
    <property type="match status" value="1"/>
</dbReference>
<organism evidence="5 6">
    <name type="scientific">Segnochrobactrum spirostomi</name>
    <dbReference type="NCBI Taxonomy" id="2608987"/>
    <lineage>
        <taxon>Bacteria</taxon>
        <taxon>Pseudomonadati</taxon>
        <taxon>Pseudomonadota</taxon>
        <taxon>Alphaproteobacteria</taxon>
        <taxon>Hyphomicrobiales</taxon>
        <taxon>Segnochrobactraceae</taxon>
        <taxon>Segnochrobactrum</taxon>
    </lineage>
</organism>
<reference evidence="5 6" key="1">
    <citation type="submission" date="2019-09" db="EMBL/GenBank/DDBJ databases">
        <title>Segnochrobactrum spirostomi gen. nov., sp. nov., isolated from the ciliate Spirostomum cf. yagiui and description of a novel family, Segnochrobactraceae fam. nov. within the order Rhizobiales of the class Alphaproteobacteria.</title>
        <authorList>
            <person name="Akter S."/>
            <person name="Shazib S.U.A."/>
            <person name="Shin M.K."/>
        </authorList>
    </citation>
    <scope>NUCLEOTIDE SEQUENCE [LARGE SCALE GENOMIC DNA]</scope>
    <source>
        <strain evidence="5 6">Sp-1</strain>
    </source>
</reference>
<dbReference type="SUPFAM" id="SSF48008">
    <property type="entry name" value="GntR ligand-binding domain-like"/>
    <property type="match status" value="1"/>
</dbReference>
<evidence type="ECO:0000313" key="6">
    <source>
        <dbReference type="Proteomes" id="UP000332515"/>
    </source>
</evidence>
<dbReference type="SMART" id="SM00345">
    <property type="entry name" value="HTH_GNTR"/>
    <property type="match status" value="1"/>
</dbReference>
<dbReference type="Pfam" id="PF00392">
    <property type="entry name" value="GntR"/>
    <property type="match status" value="1"/>
</dbReference>
<dbReference type="AlphaFoldDB" id="A0A6A7YAC9"/>
<dbReference type="GO" id="GO:0003700">
    <property type="term" value="F:DNA-binding transcription factor activity"/>
    <property type="evidence" value="ECO:0007669"/>
    <property type="project" value="InterPro"/>
</dbReference>
<proteinExistence type="predicted"/>
<dbReference type="InterPro" id="IPR008920">
    <property type="entry name" value="TF_FadR/GntR_C"/>
</dbReference>
<dbReference type="PANTHER" id="PTHR43537:SF44">
    <property type="entry name" value="GNTR FAMILY REGULATORY PROTEIN"/>
    <property type="match status" value="1"/>
</dbReference>
<dbReference type="Pfam" id="PF07729">
    <property type="entry name" value="FCD"/>
    <property type="match status" value="1"/>
</dbReference>
<evidence type="ECO:0000256" key="1">
    <source>
        <dbReference type="ARBA" id="ARBA00023015"/>
    </source>
</evidence>
<dbReference type="EMBL" id="VWNA01000001">
    <property type="protein sequence ID" value="MQT14429.1"/>
    <property type="molecule type" value="Genomic_DNA"/>
</dbReference>
<keyword evidence="6" id="KW-1185">Reference proteome</keyword>
<keyword evidence="1" id="KW-0805">Transcription regulation</keyword>
<dbReference type="InterPro" id="IPR011711">
    <property type="entry name" value="GntR_C"/>
</dbReference>
<dbReference type="Gene3D" id="1.20.120.530">
    <property type="entry name" value="GntR ligand-binding domain-like"/>
    <property type="match status" value="1"/>
</dbReference>
<dbReference type="CDD" id="cd07377">
    <property type="entry name" value="WHTH_GntR"/>
    <property type="match status" value="1"/>
</dbReference>
<dbReference type="GO" id="GO:0003677">
    <property type="term" value="F:DNA binding"/>
    <property type="evidence" value="ECO:0007669"/>
    <property type="project" value="UniProtKB-KW"/>
</dbReference>
<evidence type="ECO:0000256" key="2">
    <source>
        <dbReference type="ARBA" id="ARBA00023125"/>
    </source>
</evidence>
<evidence type="ECO:0000256" key="3">
    <source>
        <dbReference type="ARBA" id="ARBA00023163"/>
    </source>
</evidence>